<sequence>MLTLDAQAQEFSYLNRFLFPISDTTKYQAKYYQQSFENQDSLVAGIYTLDHSIYSKKTVCFDEEKEETLSKTFLYDSLGNVKSYREKDFVLAYEFEIGFYPNGIVKSRRVSKSGEEEKVEFFDEKGNPTAPPAALEGVMPTPYGGMVGWNNYLAENLEFPLKALYRRKGGTVYIYFWLDKEGNIVNPEIMNPEQVYPSLAEEALRVVRDYPHQWTPAQKDGENISIAMRTPIRFETPKR</sequence>
<evidence type="ECO:0000313" key="3">
    <source>
        <dbReference type="Proteomes" id="UP000321301"/>
    </source>
</evidence>
<gene>
    <name evidence="2" type="ORF">CQA01_27780</name>
</gene>
<dbReference type="Pfam" id="PF03544">
    <property type="entry name" value="TonB_C"/>
    <property type="match status" value="1"/>
</dbReference>
<dbReference type="GO" id="GO:0055085">
    <property type="term" value="P:transmembrane transport"/>
    <property type="evidence" value="ECO:0007669"/>
    <property type="project" value="InterPro"/>
</dbReference>
<dbReference type="Gene3D" id="3.30.1150.10">
    <property type="match status" value="1"/>
</dbReference>
<dbReference type="GO" id="GO:0098797">
    <property type="term" value="C:plasma membrane protein complex"/>
    <property type="evidence" value="ECO:0007669"/>
    <property type="project" value="TreeGrafter"/>
</dbReference>
<evidence type="ECO:0000313" key="2">
    <source>
        <dbReference type="EMBL" id="GEO22244.1"/>
    </source>
</evidence>
<name>A0A512CDG1_9BACT</name>
<evidence type="ECO:0000259" key="1">
    <source>
        <dbReference type="Pfam" id="PF03544"/>
    </source>
</evidence>
<dbReference type="AlphaFoldDB" id="A0A512CDG1"/>
<comment type="caution">
    <text evidence="2">The sequence shown here is derived from an EMBL/GenBank/DDBJ whole genome shotgun (WGS) entry which is preliminary data.</text>
</comment>
<organism evidence="2 3">
    <name type="scientific">Cyclobacterium qasimii</name>
    <dbReference type="NCBI Taxonomy" id="1350429"/>
    <lineage>
        <taxon>Bacteria</taxon>
        <taxon>Pseudomonadati</taxon>
        <taxon>Bacteroidota</taxon>
        <taxon>Cytophagia</taxon>
        <taxon>Cytophagales</taxon>
        <taxon>Cyclobacteriaceae</taxon>
        <taxon>Cyclobacterium</taxon>
    </lineage>
</organism>
<dbReference type="GO" id="GO:0031992">
    <property type="term" value="F:energy transducer activity"/>
    <property type="evidence" value="ECO:0007669"/>
    <property type="project" value="TreeGrafter"/>
</dbReference>
<dbReference type="InterPro" id="IPR037682">
    <property type="entry name" value="TonB_C"/>
</dbReference>
<dbReference type="SUPFAM" id="SSF74653">
    <property type="entry name" value="TolA/TonB C-terminal domain"/>
    <property type="match status" value="1"/>
</dbReference>
<reference evidence="2 3" key="1">
    <citation type="submission" date="2019-07" db="EMBL/GenBank/DDBJ databases">
        <title>Whole genome shotgun sequence of Cyclobacterium qasimii NBRC 106168.</title>
        <authorList>
            <person name="Hosoyama A."/>
            <person name="Uohara A."/>
            <person name="Ohji S."/>
            <person name="Ichikawa N."/>
        </authorList>
    </citation>
    <scope>NUCLEOTIDE SEQUENCE [LARGE SCALE GENOMIC DNA]</scope>
    <source>
        <strain evidence="2 3">NBRC 106168</strain>
    </source>
</reference>
<keyword evidence="3" id="KW-1185">Reference proteome</keyword>
<dbReference type="PANTHER" id="PTHR33446:SF2">
    <property type="entry name" value="PROTEIN TONB"/>
    <property type="match status" value="1"/>
</dbReference>
<accession>A0A512CDG1</accession>
<protein>
    <recommendedName>
        <fullName evidence="1">TonB C-terminal domain-containing protein</fullName>
    </recommendedName>
</protein>
<proteinExistence type="predicted"/>
<dbReference type="Proteomes" id="UP000321301">
    <property type="component" value="Unassembled WGS sequence"/>
</dbReference>
<dbReference type="PANTHER" id="PTHR33446">
    <property type="entry name" value="PROTEIN TONB-RELATED"/>
    <property type="match status" value="1"/>
</dbReference>
<dbReference type="InterPro" id="IPR051045">
    <property type="entry name" value="TonB-dependent_transducer"/>
</dbReference>
<dbReference type="EMBL" id="BJYV01000014">
    <property type="protein sequence ID" value="GEO22244.1"/>
    <property type="molecule type" value="Genomic_DNA"/>
</dbReference>
<feature type="domain" description="TonB C-terminal" evidence="1">
    <location>
        <begin position="156"/>
        <end position="235"/>
    </location>
</feature>